<feature type="region of interest" description="Disordered" evidence="1">
    <location>
        <begin position="225"/>
        <end position="317"/>
    </location>
</feature>
<dbReference type="Bgee" id="ENSLOCG00000006088">
    <property type="expression patterns" value="Expressed in muscle tissue and 13 other cell types or tissues"/>
</dbReference>
<dbReference type="GO" id="GO:0034451">
    <property type="term" value="C:centriolar satellite"/>
    <property type="evidence" value="ECO:0000318"/>
    <property type="project" value="GO_Central"/>
</dbReference>
<dbReference type="eggNOG" id="ENOG502QRQ8">
    <property type="taxonomic scope" value="Eukaryota"/>
</dbReference>
<proteinExistence type="predicted"/>
<dbReference type="PANTHER" id="PTHR21254:SF1">
    <property type="entry name" value="C2 DOMAIN-CONTAINING PROTEIN 3"/>
    <property type="match status" value="1"/>
</dbReference>
<reference evidence="3" key="2">
    <citation type="submission" date="2025-08" db="UniProtKB">
        <authorList>
            <consortium name="Ensembl"/>
        </authorList>
    </citation>
    <scope>IDENTIFICATION</scope>
</reference>
<feature type="region of interest" description="Disordered" evidence="1">
    <location>
        <begin position="1"/>
        <end position="38"/>
    </location>
</feature>
<dbReference type="GO" id="GO:0071539">
    <property type="term" value="P:protein localization to centrosome"/>
    <property type="evidence" value="ECO:0000318"/>
    <property type="project" value="GO_Central"/>
</dbReference>
<sequence>MRYNVGESGHKMKNKKLKSARLGSKRKKAPSDVSPSTSLPPLVEGQLRCFLRVTVSRILWTVPKPPLAPRVRLRWWGESSDGTCFRPRDSSQTEQRGVKTTARFAIRCGPKQFTSYLTDMGALVLEVLTKPDHLPVGRVQINGIARLSPSHSISGFFTLVSPTSEKLGEIQVSLSLEPLSETYDSSSSVPTTDVSIDAAMSSVSSRSKAVSQENLLVIPSLPRRLSVNSNSGKESAGSSVANTPRGKDHLYFQERTENQKETSFPSTRPERPEDGLRSLRLPSHHHQAEQGPSTEPQGQTASDSRPEAHNKQASSQASKDILSVLLDRGSKLRDAMVVSALKSDLDCEPALKDIPLPVFKDNIDTPAPRLPSSGNLLQKLLHSDPGLLPAQNNLLLSPEYPEQDCTADTENRAIELLLGSVNGTPLRYLDGTGSPPESLSENSSIFGDSELNDPHYDQSLLENLFYKTPRSDTSLSDFGSEDNEKQSVKRELKTRDVIGLNEEQQLRHSHGASSGLRKSSRNKHSVLEEARPTGVRDKSRSATLSVDQITLLGRIHLARVVIHTLGIPPDSTHTTPRQTAGKGRPPRPLTTRKCTYFVEYLFPVTSSRGQAGQISMATEVTRVASSKITGGVVKFEQRFVFPVQFSGATIERWSNMDLAFKIYSRKSSQRKPFPIGIAHFPLWKLLQSEELSLSAELSVSALDGETEKQDLGPLKVSFELAADNKDFSSAHARVTGASKTTLNAVTSPGKKAVPQHFNSSSQQQGPDEPKCNTSVHITESTEVEVSRPDTIAEVPTKSGIQQPVPCHAPPIYNLKDQRNRSFEEEGGLLLHVLLMVPNGKDFKVGPMQSCNVYLNCKLFGCDETTRSPVIWGQNQPTFNFTQVAPVTLTFRLLERMRNNVMVIEVWQKVSSPGQDLLLGLVKLPLHQFYMSFRDAKIANLLLQAQYPVVGVDSYMPVVNVFTGNIQGSLRVLLAMGLAEQIAALQRLRDEELTSVPQPQRPLHSLDPMPNTEPKVSGAHEDLIREHVFEITVERVKGLTPLQSTVWGEADCYVQYSFPTQDTDTPGSLDSQVVESGVGMKLFRTATTLCVPDPVFSHSLKHSLLVPAGVPVQRLLLSACSRQGLDGGGGIHFEVWCRYYYPNVRDQVVARGVLPLSKLCAMVTMQREEQAGAQVFSLPLVPRTEPAPGHQPNPSGLLDVCILYKHGPVKTDCVREEAVASRVVFLAVQVHRAAGLKAAARAVAKRDGSFQYYMDVGVNTYVTIQLAFFPESERRSTRVVARSFCPEFDHHTEFPCSLQSRRASGETCSLAELLESAQVLFTVCHRDSRKAMAHRISKDTVLGTVKVQLAELIHKKTGISGWFALTVSQDPASSEMLQSTGGGLEISVSFAHHSDRERVLGAARALGWAPGEDGEGESGSSEEWEDGEEAVSIAVSVPVVWLPLHCLLPAGRRDLDRSTYCYFRYKLYDREAFCSPLRHPSPEEDGDGVVSVTFPGNRAVGLRSSQPLRWYLREEKLEVQVWVAFGKEKRPRPHDADRLVGSAHVDLSRLARGTRRQLAISGVYPLFKRTAPDLAGAALRVHIALTPASSSDRPEPATPGGQSGAEDGSDEEEPAGVQDSHQPREDSRHERRPSLVAEPPSSQASEVDLENTFAVTITVERAMHLSLKGSPLVECTGVKPSCCVSYATADAANPVTTQVVSDSDCPMWDHQVQTRLSKEILVDPQQTLVFKVWHKGDVERVVGFASVDLSPLLSGFQCVCGWYNVTDFNGQCQGQLKVSISPLETVQDLREQRLAASKGNTKESKAALQGSALSYRTSAMYSAFPTHITRYPEQLVNTFPEQADFLVSESRHEKHMENVRRFHQSLQHEQRNLHSAPSSETQPSQSSLVSALRKNLSELDEIQRYFSRKLSSQTFPSISDSGTLSRRDENVDPMTENNRDSHVTDSTHLLAKSSRLVGEVNNLLSGLHERDMDVLSDQAPHLPQGSSWLVGSAQDCTSPIEKCESHERDFLLPNVADDMNHTVKSSPPASLTADVPDETSSQEKICPVNAEEEKDSSSDHDHSEGDGFASGSHSEDEYEETVVQPRPLNDVTAMTDKTSPWSSLLSEADMASVEEVENWPGQEHLENESDSSRQEYMRADGSPLPDILHDGHSSMPGSARTAESQSVGDCVRTAEQKDSDEFEDGATFRLNETEGDSQKQENREDAESSEHVRLDFSSDAEDPPDRRKGTQASESCERNEDSGDEVMRLPNISEHLQDTLDRSGSGEAAFRSKDEKESPTKLSDSVLIPNFFLPAQHLETSMRALHIAPIYPSTSSEPAQRCAQHGIPFRRAARLRPSIPSASKKKEETKRIAKIFAAQFTEKK</sequence>
<keyword evidence="4" id="KW-1185">Reference proteome</keyword>
<dbReference type="GO" id="GO:0005814">
    <property type="term" value="C:centriole"/>
    <property type="evidence" value="ECO:0000318"/>
    <property type="project" value="GO_Central"/>
</dbReference>
<feature type="region of interest" description="Disordered" evidence="1">
    <location>
        <begin position="430"/>
        <end position="453"/>
    </location>
</feature>
<dbReference type="PANTHER" id="PTHR21254">
    <property type="entry name" value="C2 DOMAIN-CONTAINING PROTEIN 3"/>
    <property type="match status" value="1"/>
</dbReference>
<dbReference type="GO" id="GO:0005815">
    <property type="term" value="C:microtubule organizing center"/>
    <property type="evidence" value="ECO:0000318"/>
    <property type="project" value="GO_Central"/>
</dbReference>
<feature type="compositionally biased region" description="Basic and acidic residues" evidence="1">
    <location>
        <begin position="525"/>
        <end position="540"/>
    </location>
</feature>
<dbReference type="GO" id="GO:0061511">
    <property type="term" value="P:centriole elongation"/>
    <property type="evidence" value="ECO:0000318"/>
    <property type="project" value="GO_Central"/>
</dbReference>
<feature type="compositionally biased region" description="Basic and acidic residues" evidence="1">
    <location>
        <begin position="2054"/>
        <end position="2064"/>
    </location>
</feature>
<dbReference type="InterPro" id="IPR035892">
    <property type="entry name" value="C2_domain_sf"/>
</dbReference>
<feature type="domain" description="C2" evidence="2">
    <location>
        <begin position="1204"/>
        <end position="1362"/>
    </location>
</feature>
<dbReference type="InParanoid" id="W5MG51"/>
<feature type="domain" description="C2" evidence="2">
    <location>
        <begin position="814"/>
        <end position="941"/>
    </location>
</feature>
<name>W5MG51_LEPOC</name>
<evidence type="ECO:0000256" key="1">
    <source>
        <dbReference type="SAM" id="MobiDB-lite"/>
    </source>
</evidence>
<feature type="region of interest" description="Disordered" evidence="1">
    <location>
        <begin position="1585"/>
        <end position="1647"/>
    </location>
</feature>
<dbReference type="GeneID" id="102682555"/>
<feature type="compositionally biased region" description="Polar residues" evidence="1">
    <location>
        <begin position="226"/>
        <end position="242"/>
    </location>
</feature>
<organism evidence="3 4">
    <name type="scientific">Lepisosteus oculatus</name>
    <name type="common">Spotted gar</name>
    <dbReference type="NCBI Taxonomy" id="7918"/>
    <lineage>
        <taxon>Eukaryota</taxon>
        <taxon>Metazoa</taxon>
        <taxon>Chordata</taxon>
        <taxon>Craniata</taxon>
        <taxon>Vertebrata</taxon>
        <taxon>Euteleostomi</taxon>
        <taxon>Actinopterygii</taxon>
        <taxon>Neopterygii</taxon>
        <taxon>Holostei</taxon>
        <taxon>Semionotiformes</taxon>
        <taxon>Lepisosteidae</taxon>
        <taxon>Lepisosteus</taxon>
    </lineage>
</organism>
<dbReference type="GeneTree" id="ENSGT00510000048072"/>
<accession>W5MG51</accession>
<feature type="region of interest" description="Disordered" evidence="1">
    <location>
        <begin position="2017"/>
        <end position="2280"/>
    </location>
</feature>
<reference evidence="4" key="1">
    <citation type="submission" date="2011-12" db="EMBL/GenBank/DDBJ databases">
        <title>The Draft Genome of Lepisosteus oculatus.</title>
        <authorList>
            <consortium name="The Broad Institute Genome Assembly &amp; Analysis Group"/>
            <consortium name="Computational R&amp;D Group"/>
            <consortium name="and Sequencing Platform"/>
            <person name="Di Palma F."/>
            <person name="Alfoldi J."/>
            <person name="Johnson J."/>
            <person name="Berlin A."/>
            <person name="Gnerre S."/>
            <person name="Jaffe D."/>
            <person name="MacCallum I."/>
            <person name="Young S."/>
            <person name="Walker B.J."/>
            <person name="Lander E.S."/>
            <person name="Lindblad-Toh K."/>
        </authorList>
    </citation>
    <scope>NUCLEOTIDE SEQUENCE [LARGE SCALE GENOMIC DNA]</scope>
</reference>
<dbReference type="STRING" id="7918.ENSLOCP00000007360"/>
<feature type="compositionally biased region" description="Polar residues" evidence="1">
    <location>
        <begin position="1872"/>
        <end position="1888"/>
    </location>
</feature>
<evidence type="ECO:0000313" key="4">
    <source>
        <dbReference type="Proteomes" id="UP000018468"/>
    </source>
</evidence>
<feature type="compositionally biased region" description="Basic and acidic residues" evidence="1">
    <location>
        <begin position="2234"/>
        <end position="2246"/>
    </location>
</feature>
<feature type="compositionally biased region" description="Polar residues" evidence="1">
    <location>
        <begin position="1912"/>
        <end position="1923"/>
    </location>
</feature>
<dbReference type="PROSITE" id="PS50004">
    <property type="entry name" value="C2"/>
    <property type="match status" value="4"/>
</dbReference>
<dbReference type="EMBL" id="AHAT01003069">
    <property type="status" value="NOT_ANNOTATED_CDS"/>
    <property type="molecule type" value="Genomic_DNA"/>
</dbReference>
<feature type="region of interest" description="Disordered" evidence="1">
    <location>
        <begin position="568"/>
        <end position="588"/>
    </location>
</feature>
<feature type="compositionally biased region" description="Basic and acidic residues" evidence="1">
    <location>
        <begin position="268"/>
        <end position="277"/>
    </location>
</feature>
<feature type="region of interest" description="Disordered" evidence="1">
    <location>
        <begin position="1912"/>
        <end position="1945"/>
    </location>
</feature>
<evidence type="ECO:0000313" key="3">
    <source>
        <dbReference type="Ensembl" id="ENSLOCP00000007360.1"/>
    </source>
</evidence>
<dbReference type="Pfam" id="PF00168">
    <property type="entry name" value="C2"/>
    <property type="match status" value="3"/>
</dbReference>
<dbReference type="InterPro" id="IPR000008">
    <property type="entry name" value="C2_dom"/>
</dbReference>
<feature type="compositionally biased region" description="Polar residues" evidence="1">
    <location>
        <begin position="290"/>
        <end position="303"/>
    </location>
</feature>
<dbReference type="Pfam" id="PF25339">
    <property type="entry name" value="C2_C2CD3_N"/>
    <property type="match status" value="1"/>
</dbReference>
<feature type="compositionally biased region" description="Basic and acidic residues" evidence="1">
    <location>
        <begin position="482"/>
        <end position="496"/>
    </location>
</feature>
<dbReference type="Ensembl" id="ENSLOCT00000007368.1">
    <property type="protein sequence ID" value="ENSLOCP00000007360.1"/>
    <property type="gene ID" value="ENSLOCG00000006088.1"/>
</dbReference>
<dbReference type="CDD" id="cd00030">
    <property type="entry name" value="C2"/>
    <property type="match status" value="1"/>
</dbReference>
<feature type="region of interest" description="Disordered" evidence="1">
    <location>
        <begin position="472"/>
        <end position="540"/>
    </location>
</feature>
<feature type="domain" description="C2" evidence="2">
    <location>
        <begin position="1009"/>
        <end position="1171"/>
    </location>
</feature>
<dbReference type="OrthoDB" id="79771at2759"/>
<feature type="region of interest" description="Disordered" evidence="1">
    <location>
        <begin position="747"/>
        <end position="772"/>
    </location>
</feature>
<evidence type="ECO:0000259" key="2">
    <source>
        <dbReference type="PROSITE" id="PS50004"/>
    </source>
</evidence>
<dbReference type="Proteomes" id="UP000018468">
    <property type="component" value="Linkage group LG3"/>
</dbReference>
<feature type="compositionally biased region" description="Basic and acidic residues" evidence="1">
    <location>
        <begin position="2122"/>
        <end position="2137"/>
    </location>
</feature>
<feature type="compositionally biased region" description="Polar residues" evidence="1">
    <location>
        <begin position="756"/>
        <end position="772"/>
    </location>
</feature>
<dbReference type="OMA" id="CYMPVVD"/>
<feature type="compositionally biased region" description="Basic and acidic residues" evidence="1">
    <location>
        <begin position="2269"/>
        <end position="2278"/>
    </location>
</feature>
<feature type="domain" description="C2" evidence="2">
    <location>
        <begin position="1635"/>
        <end position="1762"/>
    </location>
</feature>
<feature type="compositionally biased region" description="Polar residues" evidence="1">
    <location>
        <begin position="2094"/>
        <end position="2104"/>
    </location>
</feature>
<protein>
    <submittedName>
        <fullName evidence="3">C2 domain containing 3 centriole elongation regulator</fullName>
    </submittedName>
</protein>
<reference evidence="3" key="3">
    <citation type="submission" date="2025-09" db="UniProtKB">
        <authorList>
            <consortium name="Ensembl"/>
        </authorList>
    </citation>
    <scope>IDENTIFICATION</scope>
</reference>
<feature type="region of interest" description="Disordered" evidence="1">
    <location>
        <begin position="993"/>
        <end position="1015"/>
    </location>
</feature>
<feature type="compositionally biased region" description="Basic and acidic residues" evidence="1">
    <location>
        <begin position="2195"/>
        <end position="2215"/>
    </location>
</feature>
<dbReference type="InterPro" id="IPR057537">
    <property type="entry name" value="C2_C2CD3_N"/>
</dbReference>
<dbReference type="CTD" id="26005"/>
<feature type="compositionally biased region" description="Polar residues" evidence="1">
    <location>
        <begin position="435"/>
        <end position="446"/>
    </location>
</feature>
<dbReference type="SUPFAM" id="SSF49562">
    <property type="entry name" value="C2 domain (Calcium/lipid-binding domain, CaLB)"/>
    <property type="match status" value="3"/>
</dbReference>
<feature type="region of interest" description="Disordered" evidence="1">
    <location>
        <begin position="1866"/>
        <end position="1888"/>
    </location>
</feature>
<dbReference type="Gene3D" id="2.60.40.150">
    <property type="entry name" value="C2 domain"/>
    <property type="match status" value="3"/>
</dbReference>
<feature type="compositionally biased region" description="Basic residues" evidence="1">
    <location>
        <begin position="11"/>
        <end position="28"/>
    </location>
</feature>
<dbReference type="GO" id="GO:0060271">
    <property type="term" value="P:cilium assembly"/>
    <property type="evidence" value="ECO:0000318"/>
    <property type="project" value="GO_Central"/>
</dbReference>
<feature type="compositionally biased region" description="Basic and acidic residues" evidence="1">
    <location>
        <begin position="245"/>
        <end position="260"/>
    </location>
</feature>
<dbReference type="SMART" id="SM00239">
    <property type="entry name" value="C2"/>
    <property type="match status" value="5"/>
</dbReference>
<feature type="compositionally biased region" description="Basic and acidic residues" evidence="1">
    <location>
        <begin position="1620"/>
        <end position="1632"/>
    </location>
</feature>